<reference evidence="3" key="1">
    <citation type="submission" date="2022-05" db="EMBL/GenBank/DDBJ databases">
        <title>Halomonas geminus sp. nov. and Halomonas llamarensis sp. nov. isolated from high-altitude salars of the Atacama Desert.</title>
        <authorList>
            <person name="Hintersatz C."/>
            <person name="Rojas L.A."/>
            <person name="Wei T.-S."/>
            <person name="Kutschke S."/>
            <person name="Lehmann F."/>
            <person name="Jain R."/>
            <person name="Pollmann K."/>
        </authorList>
    </citation>
    <scope>NUCLEOTIDE SEQUENCE</scope>
    <source>
        <strain evidence="3">ATCH28</strain>
    </source>
</reference>
<evidence type="ECO:0000256" key="2">
    <source>
        <dbReference type="ARBA" id="ARBA00023315"/>
    </source>
</evidence>
<gene>
    <name evidence="3" type="ORF">M8009_02820</name>
</gene>
<keyword evidence="2" id="KW-0012">Acyltransferase</keyword>
<accession>A0ABT0SXB6</accession>
<dbReference type="SUPFAM" id="SSF51161">
    <property type="entry name" value="Trimeric LpxA-like enzymes"/>
    <property type="match status" value="1"/>
</dbReference>
<dbReference type="RefSeq" id="WP_250059245.1">
    <property type="nucleotide sequence ID" value="NZ_JAMJPK010000001.1"/>
</dbReference>
<dbReference type="PANTHER" id="PTHR42811">
    <property type="entry name" value="SERINE ACETYLTRANSFERASE"/>
    <property type="match status" value="1"/>
</dbReference>
<dbReference type="InterPro" id="IPR011004">
    <property type="entry name" value="Trimer_LpxA-like_sf"/>
</dbReference>
<protein>
    <recommendedName>
        <fullName evidence="5">Serine acetyltransferase</fullName>
    </recommendedName>
</protein>
<dbReference type="EMBL" id="JAMJPK010000001">
    <property type="protein sequence ID" value="MCL7939237.1"/>
    <property type="molecule type" value="Genomic_DNA"/>
</dbReference>
<dbReference type="InterPro" id="IPR045304">
    <property type="entry name" value="LbH_SAT"/>
</dbReference>
<keyword evidence="1" id="KW-0808">Transferase</keyword>
<evidence type="ECO:0000256" key="1">
    <source>
        <dbReference type="ARBA" id="ARBA00022679"/>
    </source>
</evidence>
<dbReference type="Proteomes" id="UP001165369">
    <property type="component" value="Unassembled WGS sequence"/>
</dbReference>
<name>A0ABT0SXB6_9GAMM</name>
<proteinExistence type="predicted"/>
<comment type="caution">
    <text evidence="3">The sequence shown here is derived from an EMBL/GenBank/DDBJ whole genome shotgun (WGS) entry which is preliminary data.</text>
</comment>
<evidence type="ECO:0000313" key="4">
    <source>
        <dbReference type="Proteomes" id="UP001165369"/>
    </source>
</evidence>
<dbReference type="CDD" id="cd03354">
    <property type="entry name" value="LbH_SAT"/>
    <property type="match status" value="1"/>
</dbReference>
<sequence length="188" mass="20575">MLHTKFLDTCTCEVLGGKPRWVYLRLLKVLFSRSPSRQSVLYIRLVQLCSSQGWSIIANWAQYRLVTSFGLYVHPRAEIGKGLRLPHPTSIVLGGGLQIGERCLIYQQVTVGAAPRNHDGLMQRVGDDVTLYPGAKFVGRGRVGNRVVVGANALVADEFGDDVVVAGVPARVIRSTRAGDRVGAVHRL</sequence>
<dbReference type="Gene3D" id="2.160.10.10">
    <property type="entry name" value="Hexapeptide repeat proteins"/>
    <property type="match status" value="1"/>
</dbReference>
<keyword evidence="4" id="KW-1185">Reference proteome</keyword>
<organism evidence="3 4">
    <name type="scientific">Halomonas gemina</name>
    <dbReference type="NCBI Taxonomy" id="2945105"/>
    <lineage>
        <taxon>Bacteria</taxon>
        <taxon>Pseudomonadati</taxon>
        <taxon>Pseudomonadota</taxon>
        <taxon>Gammaproteobacteria</taxon>
        <taxon>Oceanospirillales</taxon>
        <taxon>Halomonadaceae</taxon>
        <taxon>Halomonas</taxon>
    </lineage>
</organism>
<evidence type="ECO:0000313" key="3">
    <source>
        <dbReference type="EMBL" id="MCL7939237.1"/>
    </source>
</evidence>
<evidence type="ECO:0008006" key="5">
    <source>
        <dbReference type="Google" id="ProtNLM"/>
    </source>
</evidence>